<accession>A0A191Z0M1</accession>
<sequence length="230" mass="26080">MSQAPVTPPVTPALFSFPSQAKVGRVVAKNKIYERGSVGSTLREKFVAQVEQITWQYKLAPETINLPARGGVVEIQIFDIVLKSAELDEDVLRAIDRAIPLPIIFQLHHEQCTRMVATFKRPSEADPSKWVIDGYFSGAWLAADTERQLLPVALDLYGLYEQLLRSLLPKPARLGESLSEQLQRLTRLRSLQGEQRKLEARLHKEIQFNRKVELNAQLRELNTKIDQLSA</sequence>
<reference evidence="1 2" key="1">
    <citation type="journal article" date="2018" name="Syst. Appl. Microbiol.">
        <title>Pseudomonas silesiensis sp. nov. strain A3T isolated from a biological pesticide sewage treatment plant and analysis of the complete genome sequence.</title>
        <authorList>
            <person name="Kaminski M.A."/>
            <person name="Furmanczyk E.M."/>
            <person name="Sobczak A."/>
            <person name="Dziembowski A."/>
            <person name="Lipinski L."/>
        </authorList>
    </citation>
    <scope>NUCLEOTIDE SEQUENCE [LARGE SCALE GENOMIC DNA]</scope>
    <source>
        <strain evidence="1 2">A3</strain>
    </source>
</reference>
<keyword evidence="2" id="KW-1185">Reference proteome</keyword>
<dbReference type="AlphaFoldDB" id="A0A191Z0M1"/>
<dbReference type="RefSeq" id="WP_064680003.1">
    <property type="nucleotide sequence ID" value="NZ_CP014870.1"/>
</dbReference>
<dbReference type="STRING" id="1853130.PMA3_26825"/>
<dbReference type="InterPro" id="IPR025503">
    <property type="entry name" value="DUF4391"/>
</dbReference>
<proteinExistence type="predicted"/>
<dbReference type="OrthoDB" id="9805811at2"/>
<gene>
    <name evidence="1" type="ORF">PMA3_26825</name>
</gene>
<dbReference type="EMBL" id="CP014870">
    <property type="protein sequence ID" value="ANJ58574.1"/>
    <property type="molecule type" value="Genomic_DNA"/>
</dbReference>
<evidence type="ECO:0000313" key="1">
    <source>
        <dbReference type="EMBL" id="ANJ58574.1"/>
    </source>
</evidence>
<dbReference type="Pfam" id="PF14335">
    <property type="entry name" value="DUF4391"/>
    <property type="match status" value="1"/>
</dbReference>
<dbReference type="KEGG" id="psil:PMA3_26825"/>
<protein>
    <submittedName>
        <fullName evidence="1">Methyl-accepting chemotaxis protein</fullName>
    </submittedName>
</protein>
<evidence type="ECO:0000313" key="2">
    <source>
        <dbReference type="Proteomes" id="UP000078354"/>
    </source>
</evidence>
<organism evidence="1 2">
    <name type="scientific">Pseudomonas silesiensis</name>
    <dbReference type="NCBI Taxonomy" id="1853130"/>
    <lineage>
        <taxon>Bacteria</taxon>
        <taxon>Pseudomonadati</taxon>
        <taxon>Pseudomonadota</taxon>
        <taxon>Gammaproteobacteria</taxon>
        <taxon>Pseudomonadales</taxon>
        <taxon>Pseudomonadaceae</taxon>
        <taxon>Pseudomonas</taxon>
    </lineage>
</organism>
<name>A0A191Z0M1_9PSED</name>
<dbReference type="Proteomes" id="UP000078354">
    <property type="component" value="Chromosome"/>
</dbReference>